<dbReference type="Proteomes" id="UP000243374">
    <property type="component" value="Unassembled WGS sequence"/>
</dbReference>
<evidence type="ECO:0000313" key="2">
    <source>
        <dbReference type="Proteomes" id="UP000243374"/>
    </source>
</evidence>
<name>A0A662Z5T4_9GAMM</name>
<gene>
    <name evidence="1" type="ORF">SAMN04487865_100194</name>
</gene>
<keyword evidence="2" id="KW-1185">Reference proteome</keyword>
<proteinExistence type="predicted"/>
<protein>
    <submittedName>
        <fullName evidence="1">Uncharacterized protein</fullName>
    </submittedName>
</protein>
<dbReference type="SUPFAM" id="SSF143100">
    <property type="entry name" value="TTHA1013/TTHA0281-like"/>
    <property type="match status" value="1"/>
</dbReference>
<dbReference type="RefSeq" id="WP_074837917.1">
    <property type="nucleotide sequence ID" value="NZ_CP047056.1"/>
</dbReference>
<dbReference type="AlphaFoldDB" id="A0A662Z5T4"/>
<evidence type="ECO:0000313" key="1">
    <source>
        <dbReference type="EMBL" id="SFJ73763.1"/>
    </source>
</evidence>
<dbReference type="OrthoDB" id="9804700at2"/>
<sequence>MYYRIGFPFWKIMARLGFVLSYRYDIYYSRESDDYCAYSPDIKGLFAESKDLNEVVSAMQEGAKELVSIDLGRNVDHLCPTGIISKALPV</sequence>
<reference evidence="1 2" key="1">
    <citation type="submission" date="2016-10" db="EMBL/GenBank/DDBJ databases">
        <authorList>
            <person name="Varghese N."/>
            <person name="Submissions S."/>
        </authorList>
    </citation>
    <scope>NUCLEOTIDE SEQUENCE [LARGE SCALE GENOMIC DNA]</scope>
    <source>
        <strain evidence="1 2">22B</strain>
    </source>
</reference>
<organism evidence="1 2">
    <name type="scientific">Succinivibrio dextrinosolvens</name>
    <dbReference type="NCBI Taxonomy" id="83771"/>
    <lineage>
        <taxon>Bacteria</taxon>
        <taxon>Pseudomonadati</taxon>
        <taxon>Pseudomonadota</taxon>
        <taxon>Gammaproteobacteria</taxon>
        <taxon>Aeromonadales</taxon>
        <taxon>Succinivibrionaceae</taxon>
        <taxon>Succinivibrio</taxon>
    </lineage>
</organism>
<dbReference type="EMBL" id="FOSF01000001">
    <property type="protein sequence ID" value="SFJ73763.1"/>
    <property type="molecule type" value="Genomic_DNA"/>
</dbReference>
<accession>A0A662Z5T4</accession>
<dbReference type="InterPro" id="IPR035069">
    <property type="entry name" value="TTHA1013/TTHA0281-like"/>
</dbReference>